<dbReference type="EMBL" id="JAVHUL010000002">
    <property type="protein sequence ID" value="MDQ7916178.1"/>
    <property type="molecule type" value="Genomic_DNA"/>
</dbReference>
<sequence>MRTFTFLILFVGLNFQLSAQNAQKQINRVVDDWHQAAAEANDEAYFSLMTKDAIFIGTDPTENWERKDFESKFIKKLKTRP</sequence>
<comment type="caution">
    <text evidence="2">The sequence shown here is derived from an EMBL/GenBank/DDBJ whole genome shotgun (WGS) entry which is preliminary data.</text>
</comment>
<gene>
    <name evidence="2" type="ORF">RBU60_01210</name>
</gene>
<dbReference type="InterPro" id="IPR032710">
    <property type="entry name" value="NTF2-like_dom_sf"/>
</dbReference>
<feature type="domain" description="SnoaL-like" evidence="1">
    <location>
        <begin position="26"/>
        <end position="71"/>
    </location>
</feature>
<dbReference type="InterPro" id="IPR037401">
    <property type="entry name" value="SnoaL-like"/>
</dbReference>
<dbReference type="Pfam" id="PF13474">
    <property type="entry name" value="SnoaL_3"/>
    <property type="match status" value="1"/>
</dbReference>
<keyword evidence="3" id="KW-1185">Reference proteome</keyword>
<dbReference type="Proteomes" id="UP001230915">
    <property type="component" value="Unassembled WGS sequence"/>
</dbReference>
<dbReference type="Gene3D" id="3.10.450.50">
    <property type="match status" value="1"/>
</dbReference>
<dbReference type="SUPFAM" id="SSF54427">
    <property type="entry name" value="NTF2-like"/>
    <property type="match status" value="1"/>
</dbReference>
<dbReference type="RefSeq" id="WP_308862792.1">
    <property type="nucleotide sequence ID" value="NZ_JAVHUL010000002.1"/>
</dbReference>
<accession>A0ABU0ZXH8</accession>
<proteinExistence type="predicted"/>
<protein>
    <submittedName>
        <fullName evidence="2">Nuclear transport factor 2 family protein</fullName>
    </submittedName>
</protein>
<reference evidence="2 3" key="1">
    <citation type="submission" date="2023-08" db="EMBL/GenBank/DDBJ databases">
        <title>Mesonia sp. MT50, isolated from deep-sea sediment of the Mariana Trench.</title>
        <authorList>
            <person name="Fu H."/>
        </authorList>
    </citation>
    <scope>NUCLEOTIDE SEQUENCE [LARGE SCALE GENOMIC DNA]</scope>
    <source>
        <strain evidence="2 3">MT50</strain>
    </source>
</reference>
<evidence type="ECO:0000259" key="1">
    <source>
        <dbReference type="Pfam" id="PF13474"/>
    </source>
</evidence>
<evidence type="ECO:0000313" key="3">
    <source>
        <dbReference type="Proteomes" id="UP001230915"/>
    </source>
</evidence>
<name>A0ABU0ZXH8_9FLAO</name>
<organism evidence="2 3">
    <name type="scientific">Mesonia profundi</name>
    <dbReference type="NCBI Taxonomy" id="3070998"/>
    <lineage>
        <taxon>Bacteria</taxon>
        <taxon>Pseudomonadati</taxon>
        <taxon>Bacteroidota</taxon>
        <taxon>Flavobacteriia</taxon>
        <taxon>Flavobacteriales</taxon>
        <taxon>Flavobacteriaceae</taxon>
        <taxon>Mesonia</taxon>
    </lineage>
</organism>
<evidence type="ECO:0000313" key="2">
    <source>
        <dbReference type="EMBL" id="MDQ7916178.1"/>
    </source>
</evidence>